<reference evidence="1 2" key="1">
    <citation type="submission" date="2024-07" db="EMBL/GenBank/DDBJ databases">
        <title>Section-level genome sequencing and comparative genomics of Aspergillus sections Usti and Cavernicolus.</title>
        <authorList>
            <consortium name="Lawrence Berkeley National Laboratory"/>
            <person name="Nybo J.L."/>
            <person name="Vesth T.C."/>
            <person name="Theobald S."/>
            <person name="Frisvad J.C."/>
            <person name="Larsen T.O."/>
            <person name="Kjaerboelling I."/>
            <person name="Rothschild-Mancinelli K."/>
            <person name="Lyhne E.K."/>
            <person name="Kogle M.E."/>
            <person name="Barry K."/>
            <person name="Clum A."/>
            <person name="Na H."/>
            <person name="Ledsgaard L."/>
            <person name="Lin J."/>
            <person name="Lipzen A."/>
            <person name="Kuo A."/>
            <person name="Riley R."/>
            <person name="Mondo S."/>
            <person name="LaButti K."/>
            <person name="Haridas S."/>
            <person name="Pangalinan J."/>
            <person name="Salamov A.A."/>
            <person name="Simmons B.A."/>
            <person name="Magnuson J.K."/>
            <person name="Chen J."/>
            <person name="Drula E."/>
            <person name="Henrissat B."/>
            <person name="Wiebenga A."/>
            <person name="Lubbers R.J."/>
            <person name="Gomes A.C."/>
            <person name="Macurrencykelacurrency M.R."/>
            <person name="Stajich J."/>
            <person name="Grigoriev I.V."/>
            <person name="Mortensen U.H."/>
            <person name="De vries R.P."/>
            <person name="Baker S.E."/>
            <person name="Andersen M.R."/>
        </authorList>
    </citation>
    <scope>NUCLEOTIDE SEQUENCE [LARGE SCALE GENOMIC DNA]</scope>
    <source>
        <strain evidence="1 2">CBS 756.74</strain>
    </source>
</reference>
<evidence type="ECO:0000313" key="2">
    <source>
        <dbReference type="Proteomes" id="UP001610444"/>
    </source>
</evidence>
<accession>A0ABR4KTM1</accession>
<dbReference type="GeneID" id="98160139"/>
<comment type="caution">
    <text evidence="1">The sequence shown here is derived from an EMBL/GenBank/DDBJ whole genome shotgun (WGS) entry which is preliminary data.</text>
</comment>
<dbReference type="RefSeq" id="XP_070901471.1">
    <property type="nucleotide sequence ID" value="XM_071044975.1"/>
</dbReference>
<gene>
    <name evidence="1" type="ORF">BJX68DRAFT_264507</name>
</gene>
<name>A0ABR4KTM1_9EURO</name>
<evidence type="ECO:0000313" key="1">
    <source>
        <dbReference type="EMBL" id="KAL2854607.1"/>
    </source>
</evidence>
<evidence type="ECO:0008006" key="3">
    <source>
        <dbReference type="Google" id="ProtNLM"/>
    </source>
</evidence>
<proteinExistence type="predicted"/>
<organism evidence="1 2">
    <name type="scientific">Aspergillus pseudodeflectus</name>
    <dbReference type="NCBI Taxonomy" id="176178"/>
    <lineage>
        <taxon>Eukaryota</taxon>
        <taxon>Fungi</taxon>
        <taxon>Dikarya</taxon>
        <taxon>Ascomycota</taxon>
        <taxon>Pezizomycotina</taxon>
        <taxon>Eurotiomycetes</taxon>
        <taxon>Eurotiomycetidae</taxon>
        <taxon>Eurotiales</taxon>
        <taxon>Aspergillaceae</taxon>
        <taxon>Aspergillus</taxon>
        <taxon>Aspergillus subgen. Nidulantes</taxon>
    </lineage>
</organism>
<protein>
    <recommendedName>
        <fullName evidence="3">Nudix hydrolase domain-containing protein</fullName>
    </recommendedName>
</protein>
<dbReference type="Proteomes" id="UP001610444">
    <property type="component" value="Unassembled WGS sequence"/>
</dbReference>
<sequence>MTLDFQMQEVITVTVLFFGDRLLVFKIRPKKAPTSDPQHITEQQDEWIIGPPVETYQADDYDHRDAARRALAGAGIRDFEFLGTFDEFGKELTNDNCSYVVFIAKTTAAVRLEDGWGWVTEDELWASRYFVFLREYNPFAKFRALDSAWV</sequence>
<keyword evidence="2" id="KW-1185">Reference proteome</keyword>
<dbReference type="EMBL" id="JBFXLR010000011">
    <property type="protein sequence ID" value="KAL2854607.1"/>
    <property type="molecule type" value="Genomic_DNA"/>
</dbReference>